<reference evidence="3 4" key="1">
    <citation type="submission" date="2018-09" db="EMBL/GenBank/DDBJ databases">
        <title>Arachidicoccus sp. nov., a bacterium isolated from soil.</title>
        <authorList>
            <person name="Weon H.-Y."/>
            <person name="Kwon S.-W."/>
            <person name="Lee S.A."/>
        </authorList>
    </citation>
    <scope>NUCLEOTIDE SEQUENCE [LARGE SCALE GENOMIC DNA]</scope>
    <source>
        <strain evidence="3 4">KIS59-12</strain>
    </source>
</reference>
<evidence type="ECO:0000313" key="4">
    <source>
        <dbReference type="Proteomes" id="UP000266118"/>
    </source>
</evidence>
<dbReference type="EMBL" id="CP032489">
    <property type="protein sequence ID" value="AYD46373.1"/>
    <property type="molecule type" value="Genomic_DNA"/>
</dbReference>
<dbReference type="AlphaFoldDB" id="A0A386HKV7"/>
<feature type="domain" description="MobA/VirD2-like nuclease" evidence="2">
    <location>
        <begin position="18"/>
        <end position="147"/>
    </location>
</feature>
<dbReference type="OrthoDB" id="3035232at2"/>
<gene>
    <name evidence="3" type="ORF">D6B99_01320</name>
</gene>
<proteinExistence type="predicted"/>
<accession>A0A386HKV7</accession>
<dbReference type="Proteomes" id="UP000266118">
    <property type="component" value="Chromosome"/>
</dbReference>
<dbReference type="Pfam" id="PF03432">
    <property type="entry name" value="Relaxase"/>
    <property type="match status" value="1"/>
</dbReference>
<protein>
    <recommendedName>
        <fullName evidence="2">MobA/VirD2-like nuclease domain-containing protein</fullName>
    </recommendedName>
</protein>
<organism evidence="3 4">
    <name type="scientific">Arachidicoccus soli</name>
    <dbReference type="NCBI Taxonomy" id="2341117"/>
    <lineage>
        <taxon>Bacteria</taxon>
        <taxon>Pseudomonadati</taxon>
        <taxon>Bacteroidota</taxon>
        <taxon>Chitinophagia</taxon>
        <taxon>Chitinophagales</taxon>
        <taxon>Chitinophagaceae</taxon>
        <taxon>Arachidicoccus</taxon>
    </lineage>
</organism>
<sequence length="515" mass="59604">MIGKAKSNLSLGNTIDYNLKQKSVLFYTNNLVGENIEDYRMQMEDLQKCYRGYGKQLLIHAVLSPATEDGKRLDESTWQKIADSYLQEMKLKEHYQSIGFIHRDKGHTHAHLVISKINMNDYKLFQDSFIGKKSQFIADRIAKEFGLVRAMEIKRENLKNLLAENENSKSKKANKSENIKPQDVRQKFKHALMQINEQKFNTPEVYFLALEKNGFKVIRHFDDKQNLRGYSIEKEGTMMSATAVSKEFSLSKLGLINMSYRETKEKLNNNTPPNKTEKKEQITAPILSDKKSLEIYIEPLNDSNQKDSLQRFLKDFGIDKETIDKSELQFIKHKNYYYAALKNNSGGWAVMNPFTQTNIGAKDIITICEQKNVDVIICGDAFSYLKNIQNNGQNTPANYIILNEIFDGEKLKKTLEYLQPKQILYAAKEQRLAGFLKDFSQKILSDAQQENTTFIHNYLDKAMDSNFSTTKTNSFSNKNNLASFMELLFSEQYQGHSVAQFIESKKKMKWRKLNL</sequence>
<dbReference type="RefSeq" id="WP_119984330.1">
    <property type="nucleotide sequence ID" value="NZ_CP032489.1"/>
</dbReference>
<keyword evidence="1" id="KW-0175">Coiled coil</keyword>
<dbReference type="InterPro" id="IPR005094">
    <property type="entry name" value="Endonuclease_MobA/VirD2"/>
</dbReference>
<dbReference type="KEGG" id="ark:D6B99_01320"/>
<keyword evidence="4" id="KW-1185">Reference proteome</keyword>
<evidence type="ECO:0000259" key="2">
    <source>
        <dbReference type="Pfam" id="PF03432"/>
    </source>
</evidence>
<evidence type="ECO:0000256" key="1">
    <source>
        <dbReference type="SAM" id="Coils"/>
    </source>
</evidence>
<feature type="coiled-coil region" evidence="1">
    <location>
        <begin position="148"/>
        <end position="178"/>
    </location>
</feature>
<name>A0A386HKV7_9BACT</name>
<evidence type="ECO:0000313" key="3">
    <source>
        <dbReference type="EMBL" id="AYD46373.1"/>
    </source>
</evidence>